<dbReference type="Pfam" id="PF01915">
    <property type="entry name" value="Glyco_hydro_3_C"/>
    <property type="match status" value="1"/>
</dbReference>
<dbReference type="AlphaFoldDB" id="A0AAD4KRF5"/>
<dbReference type="Proteomes" id="UP001201262">
    <property type="component" value="Unassembled WGS sequence"/>
</dbReference>
<feature type="signal peptide" evidence="19">
    <location>
        <begin position="1"/>
        <end position="18"/>
    </location>
</feature>
<evidence type="ECO:0000256" key="19">
    <source>
        <dbReference type="SAM" id="SignalP"/>
    </source>
</evidence>
<evidence type="ECO:0000256" key="13">
    <source>
        <dbReference type="ARBA" id="ARBA00023326"/>
    </source>
</evidence>
<evidence type="ECO:0000259" key="20">
    <source>
        <dbReference type="SMART" id="SM01217"/>
    </source>
</evidence>
<evidence type="ECO:0000256" key="1">
    <source>
        <dbReference type="ARBA" id="ARBA00000448"/>
    </source>
</evidence>
<evidence type="ECO:0000256" key="14">
    <source>
        <dbReference type="ARBA" id="ARBA00024983"/>
    </source>
</evidence>
<keyword evidence="10" id="KW-0325">Glycoprotein</keyword>
<keyword evidence="6" id="KW-0964">Secreted</keyword>
<dbReference type="SUPFAM" id="SSF52279">
    <property type="entry name" value="Beta-D-glucan exohydrolase, C-terminal domain"/>
    <property type="match status" value="1"/>
</dbReference>
<dbReference type="SMART" id="SM01217">
    <property type="entry name" value="Fn3_like"/>
    <property type="match status" value="1"/>
</dbReference>
<evidence type="ECO:0000256" key="17">
    <source>
        <dbReference type="ARBA" id="ARBA00041601"/>
    </source>
</evidence>
<evidence type="ECO:0000256" key="16">
    <source>
        <dbReference type="ARBA" id="ARBA00041276"/>
    </source>
</evidence>
<dbReference type="RefSeq" id="XP_046071493.1">
    <property type="nucleotide sequence ID" value="XM_046220567.1"/>
</dbReference>
<dbReference type="Gene3D" id="2.60.40.10">
    <property type="entry name" value="Immunoglobulins"/>
    <property type="match status" value="1"/>
</dbReference>
<dbReference type="GeneID" id="70250854"/>
<evidence type="ECO:0000256" key="4">
    <source>
        <dbReference type="ARBA" id="ARBA00005336"/>
    </source>
</evidence>
<dbReference type="SUPFAM" id="SSF51445">
    <property type="entry name" value="(Trans)glycosidases"/>
    <property type="match status" value="1"/>
</dbReference>
<dbReference type="Pfam" id="PF00933">
    <property type="entry name" value="Glyco_hydro_3"/>
    <property type="match status" value="1"/>
</dbReference>
<feature type="chain" id="PRO_5042129811" description="Probable beta-glucosidase G" evidence="19">
    <location>
        <begin position="19"/>
        <end position="783"/>
    </location>
</feature>
<keyword evidence="7 19" id="KW-0732">Signal</keyword>
<evidence type="ECO:0000256" key="12">
    <source>
        <dbReference type="ARBA" id="ARBA00023295"/>
    </source>
</evidence>
<dbReference type="FunFam" id="3.20.20.300:FF:000002">
    <property type="entry name" value="Probable beta-glucosidase"/>
    <property type="match status" value="1"/>
</dbReference>
<protein>
    <recommendedName>
        <fullName evidence="15">Probable beta-glucosidase G</fullName>
        <ecNumber evidence="5">3.2.1.21</ecNumber>
    </recommendedName>
    <alternativeName>
        <fullName evidence="16">Beta-D-glucoside glucohydrolase G</fullName>
    </alternativeName>
    <alternativeName>
        <fullName evidence="17">Cellobiase G</fullName>
    </alternativeName>
    <alternativeName>
        <fullName evidence="18">Gentiobiase G</fullName>
    </alternativeName>
</protein>
<comment type="similarity">
    <text evidence="4">Belongs to the glycosyl hydrolase 3 family.</text>
</comment>
<evidence type="ECO:0000256" key="18">
    <source>
        <dbReference type="ARBA" id="ARBA00041808"/>
    </source>
</evidence>
<evidence type="ECO:0000256" key="6">
    <source>
        <dbReference type="ARBA" id="ARBA00022525"/>
    </source>
</evidence>
<dbReference type="InterPro" id="IPR036881">
    <property type="entry name" value="Glyco_hydro_3_C_sf"/>
</dbReference>
<feature type="domain" description="Fibronectin type III-like" evidence="20">
    <location>
        <begin position="694"/>
        <end position="770"/>
    </location>
</feature>
<evidence type="ECO:0000256" key="11">
    <source>
        <dbReference type="ARBA" id="ARBA00023277"/>
    </source>
</evidence>
<evidence type="ECO:0000313" key="21">
    <source>
        <dbReference type="EMBL" id="KAH8696557.1"/>
    </source>
</evidence>
<sequence>MHWPSLIITALTASFANGQGDFSTPNATGAGGWEDAFKKASSMTANLDFDEKAFIATGVNGPCVGNIPAIPRLGFKGLCLQDGPLSLRQSSYASVFPAGLTAAATWDKDLMYERGVRIGAEFKAKGANIILGPVAGPLGRSARGGRNWEGFSVDPYLTGVAFSQTIKGTQSQNVQACGKHFIGNEQETQRNPTTDSNGQITQDAVSSNIDDRTMHEMYLWPFAEAVRSGLSAIMCSYNRVNQTYSCQNGNLMNSLLKTELGFQGYIMTDWGALHTDAISSTRAGLDMLMPGPLGQNTSVFGYNLTALVQDGSLPEWRLDDMVKRVLTPYFYLNQLDYPTVDLDTAQINGQTWGEDIPKYGYSFNLGNLSDINRDVRGNNSAFIREMGAAGAVLLKNDDNLLPLKDPKRIIVIGNDAVGTTGGPYWPDEINVVMAVGGGSGTGRMTNLVSPLEAIKQRSPNAFIQALTDNNGIYQSTMNTLYPAADVCLIFLKAFSGEGSDRQSLLPDYNADSVVSNITSNSAICPKTVVISHSTVPNVHPWADNVTAIIAAHVPGEQAGNSIIDILYGDINPSGKLPYTIAFDESDYNAPIADFTNDNNGDMNLWQSDFTEGLMLDYRYFDSQNIQPRYEFGYGLSYTNFSISNLQIAAASNISTYPATLNSSLPPPGGNPDLYTALATVNVTVKNTGPVAGRAVPQLYLGFPSNPDSGDTTSIPPKVLRGFERTASLKPGESIVVQFELRRKDVSSWDVVSQNWAVPVGSFNVFVGQSSRDVPLNGTMSFKS</sequence>
<dbReference type="GO" id="GO:0005576">
    <property type="term" value="C:extracellular region"/>
    <property type="evidence" value="ECO:0007669"/>
    <property type="project" value="UniProtKB-SubCell"/>
</dbReference>
<dbReference type="PRINTS" id="PR00133">
    <property type="entry name" value="GLHYDRLASE3"/>
</dbReference>
<dbReference type="InterPro" id="IPR001764">
    <property type="entry name" value="Glyco_hydro_3_N"/>
</dbReference>
<evidence type="ECO:0000256" key="8">
    <source>
        <dbReference type="ARBA" id="ARBA00022801"/>
    </source>
</evidence>
<evidence type="ECO:0000256" key="15">
    <source>
        <dbReference type="ARBA" id="ARBA00039579"/>
    </source>
</evidence>
<dbReference type="EMBL" id="JAJTJA010000007">
    <property type="protein sequence ID" value="KAH8696557.1"/>
    <property type="molecule type" value="Genomic_DNA"/>
</dbReference>
<reference evidence="21" key="1">
    <citation type="submission" date="2021-12" db="EMBL/GenBank/DDBJ databases">
        <title>Convergent genome expansion in fungi linked to evolution of root-endophyte symbiosis.</title>
        <authorList>
            <consortium name="DOE Joint Genome Institute"/>
            <person name="Ke Y.-H."/>
            <person name="Bonito G."/>
            <person name="Liao H.-L."/>
            <person name="Looney B."/>
            <person name="Rojas-Flechas A."/>
            <person name="Nash J."/>
            <person name="Hameed K."/>
            <person name="Schadt C."/>
            <person name="Martin F."/>
            <person name="Crous P.W."/>
            <person name="Miettinen O."/>
            <person name="Magnuson J.K."/>
            <person name="Labbe J."/>
            <person name="Jacobson D."/>
            <person name="Doktycz M.J."/>
            <person name="Veneault-Fourrey C."/>
            <person name="Kuo A."/>
            <person name="Mondo S."/>
            <person name="Calhoun S."/>
            <person name="Riley R."/>
            <person name="Ohm R."/>
            <person name="LaButti K."/>
            <person name="Andreopoulos B."/>
            <person name="Pangilinan J."/>
            <person name="Nolan M."/>
            <person name="Tritt A."/>
            <person name="Clum A."/>
            <person name="Lipzen A."/>
            <person name="Daum C."/>
            <person name="Barry K."/>
            <person name="Grigoriev I.V."/>
            <person name="Vilgalys R."/>
        </authorList>
    </citation>
    <scope>NUCLEOTIDE SEQUENCE</scope>
    <source>
        <strain evidence="21">PMI_201</strain>
    </source>
</reference>
<dbReference type="InterPro" id="IPR017853">
    <property type="entry name" value="GH"/>
</dbReference>
<comment type="subcellular location">
    <subcellularLocation>
        <location evidence="2">Secreted</location>
    </subcellularLocation>
</comment>
<dbReference type="InterPro" id="IPR013783">
    <property type="entry name" value="Ig-like_fold"/>
</dbReference>
<gene>
    <name evidence="21" type="ORF">BGW36DRAFT_428562</name>
</gene>
<organism evidence="21 22">
    <name type="scientific">Talaromyces proteolyticus</name>
    <dbReference type="NCBI Taxonomy" id="1131652"/>
    <lineage>
        <taxon>Eukaryota</taxon>
        <taxon>Fungi</taxon>
        <taxon>Dikarya</taxon>
        <taxon>Ascomycota</taxon>
        <taxon>Pezizomycotina</taxon>
        <taxon>Eurotiomycetes</taxon>
        <taxon>Eurotiomycetidae</taxon>
        <taxon>Eurotiales</taxon>
        <taxon>Trichocomaceae</taxon>
        <taxon>Talaromyces</taxon>
        <taxon>Talaromyces sect. Bacilispori</taxon>
    </lineage>
</organism>
<evidence type="ECO:0000256" key="9">
    <source>
        <dbReference type="ARBA" id="ARBA00023001"/>
    </source>
</evidence>
<dbReference type="GO" id="GO:0030245">
    <property type="term" value="P:cellulose catabolic process"/>
    <property type="evidence" value="ECO:0007669"/>
    <property type="project" value="UniProtKB-KW"/>
</dbReference>
<evidence type="ECO:0000256" key="3">
    <source>
        <dbReference type="ARBA" id="ARBA00004987"/>
    </source>
</evidence>
<comment type="pathway">
    <text evidence="3">Glycan metabolism; cellulose degradation.</text>
</comment>
<evidence type="ECO:0000256" key="10">
    <source>
        <dbReference type="ARBA" id="ARBA00023180"/>
    </source>
</evidence>
<dbReference type="EC" id="3.2.1.21" evidence="5"/>
<evidence type="ECO:0000256" key="2">
    <source>
        <dbReference type="ARBA" id="ARBA00004613"/>
    </source>
</evidence>
<dbReference type="Gene3D" id="3.40.50.1700">
    <property type="entry name" value="Glycoside hydrolase family 3 C-terminal domain"/>
    <property type="match status" value="1"/>
</dbReference>
<accession>A0AAD4KRF5</accession>
<comment type="function">
    <text evidence="14">Beta-glucosidases are one of a number of cellulolytic enzymes involved in the degradation of cellulosic biomass. Catalyzes the last step releasing glucose from the inhibitory cellobiose.</text>
</comment>
<keyword evidence="12" id="KW-0326">Glycosidase</keyword>
<keyword evidence="11" id="KW-0119">Carbohydrate metabolism</keyword>
<dbReference type="GO" id="GO:0008422">
    <property type="term" value="F:beta-glucosidase activity"/>
    <property type="evidence" value="ECO:0007669"/>
    <property type="project" value="UniProtKB-EC"/>
</dbReference>
<proteinExistence type="inferred from homology"/>
<comment type="catalytic activity">
    <reaction evidence="1">
        <text>Hydrolysis of terminal, non-reducing beta-D-glucosyl residues with release of beta-D-glucose.</text>
        <dbReference type="EC" id="3.2.1.21"/>
    </reaction>
</comment>
<keyword evidence="9" id="KW-0136">Cellulose degradation</keyword>
<evidence type="ECO:0000256" key="5">
    <source>
        <dbReference type="ARBA" id="ARBA00012744"/>
    </source>
</evidence>
<comment type="caution">
    <text evidence="21">The sequence shown here is derived from an EMBL/GenBank/DDBJ whole genome shotgun (WGS) entry which is preliminary data.</text>
</comment>
<dbReference type="InterPro" id="IPR036962">
    <property type="entry name" value="Glyco_hydro_3_N_sf"/>
</dbReference>
<dbReference type="Pfam" id="PF14310">
    <property type="entry name" value="Fn3-like"/>
    <property type="match status" value="1"/>
</dbReference>
<dbReference type="InterPro" id="IPR002772">
    <property type="entry name" value="Glyco_hydro_3_C"/>
</dbReference>
<dbReference type="InterPro" id="IPR026891">
    <property type="entry name" value="Fn3-like"/>
</dbReference>
<keyword evidence="22" id="KW-1185">Reference proteome</keyword>
<keyword evidence="13" id="KW-0624">Polysaccharide degradation</keyword>
<dbReference type="InterPro" id="IPR050288">
    <property type="entry name" value="Cellulose_deg_GH3"/>
</dbReference>
<dbReference type="PANTHER" id="PTHR42715">
    <property type="entry name" value="BETA-GLUCOSIDASE"/>
    <property type="match status" value="1"/>
</dbReference>
<evidence type="ECO:0000313" key="22">
    <source>
        <dbReference type="Proteomes" id="UP001201262"/>
    </source>
</evidence>
<dbReference type="PANTHER" id="PTHR42715:SF12">
    <property type="entry name" value="BETA-GLUCOSIDASE G-RELATED"/>
    <property type="match status" value="1"/>
</dbReference>
<keyword evidence="8" id="KW-0378">Hydrolase</keyword>
<evidence type="ECO:0000256" key="7">
    <source>
        <dbReference type="ARBA" id="ARBA00022729"/>
    </source>
</evidence>
<dbReference type="Gene3D" id="3.20.20.300">
    <property type="entry name" value="Glycoside hydrolase, family 3, N-terminal domain"/>
    <property type="match status" value="1"/>
</dbReference>
<name>A0AAD4KRF5_9EURO</name>